<feature type="region of interest" description="Disordered" evidence="1">
    <location>
        <begin position="1"/>
        <end position="132"/>
    </location>
</feature>
<protein>
    <submittedName>
        <fullName evidence="2">Uncharacterized protein</fullName>
    </submittedName>
</protein>
<evidence type="ECO:0000313" key="2">
    <source>
        <dbReference type="EMBL" id="CEK97581.1"/>
    </source>
</evidence>
<feature type="compositionally biased region" description="Basic and acidic residues" evidence="1">
    <location>
        <begin position="86"/>
        <end position="111"/>
    </location>
</feature>
<feature type="compositionally biased region" description="Acidic residues" evidence="1">
    <location>
        <begin position="120"/>
        <end position="132"/>
    </location>
</feature>
<feature type="non-terminal residue" evidence="2">
    <location>
        <position position="1"/>
    </location>
</feature>
<evidence type="ECO:0000256" key="1">
    <source>
        <dbReference type="SAM" id="MobiDB-lite"/>
    </source>
</evidence>
<sequence length="132" mass="14202">CTVKTAAKITNIKAASPPPTKTDNKSHEVTSASDASVLVTSSATPSSHTQNLAAPIAEKQSSLGKIPNVSGSVGTVSSASTLPKIQVEKETFKDYENNRNKNDNHQQRVDTTKLWVQNPYDDDDDSDDDDED</sequence>
<proteinExistence type="predicted"/>
<reference evidence="2" key="1">
    <citation type="submission" date="2014-12" db="EMBL/GenBank/DDBJ databases">
        <title>Insight into the proteome of Arion vulgaris.</title>
        <authorList>
            <person name="Aradska J."/>
            <person name="Bulat T."/>
            <person name="Smidak R."/>
            <person name="Sarate P."/>
            <person name="Gangsoo J."/>
            <person name="Sialana F."/>
            <person name="Bilban M."/>
            <person name="Lubec G."/>
        </authorList>
    </citation>
    <scope>NUCLEOTIDE SEQUENCE</scope>
    <source>
        <tissue evidence="2">Skin</tissue>
    </source>
</reference>
<dbReference type="EMBL" id="HACG01050716">
    <property type="protein sequence ID" value="CEK97581.1"/>
    <property type="molecule type" value="Transcribed_RNA"/>
</dbReference>
<name>A0A0B7BYZ4_9EUPU</name>
<feature type="compositionally biased region" description="Polar residues" evidence="1">
    <location>
        <begin position="29"/>
        <end position="52"/>
    </location>
</feature>
<dbReference type="AlphaFoldDB" id="A0A0B7BYZ4"/>
<accession>A0A0B7BYZ4</accession>
<organism evidence="2">
    <name type="scientific">Arion vulgaris</name>
    <dbReference type="NCBI Taxonomy" id="1028688"/>
    <lineage>
        <taxon>Eukaryota</taxon>
        <taxon>Metazoa</taxon>
        <taxon>Spiralia</taxon>
        <taxon>Lophotrochozoa</taxon>
        <taxon>Mollusca</taxon>
        <taxon>Gastropoda</taxon>
        <taxon>Heterobranchia</taxon>
        <taxon>Euthyneura</taxon>
        <taxon>Panpulmonata</taxon>
        <taxon>Eupulmonata</taxon>
        <taxon>Stylommatophora</taxon>
        <taxon>Helicina</taxon>
        <taxon>Arionoidea</taxon>
        <taxon>Arionidae</taxon>
        <taxon>Arion</taxon>
    </lineage>
</organism>
<gene>
    <name evidence="2" type="primary">ORF216260</name>
</gene>
<feature type="compositionally biased region" description="Low complexity" evidence="1">
    <location>
        <begin position="1"/>
        <end position="15"/>
    </location>
</feature>
<feature type="compositionally biased region" description="Low complexity" evidence="1">
    <location>
        <begin position="69"/>
        <end position="81"/>
    </location>
</feature>